<dbReference type="OrthoDB" id="929868at2"/>
<dbReference type="Pfam" id="PF06439">
    <property type="entry name" value="3keto-disac_hyd"/>
    <property type="match status" value="1"/>
</dbReference>
<evidence type="ECO:0000259" key="1">
    <source>
        <dbReference type="Pfam" id="PF06439"/>
    </source>
</evidence>
<evidence type="ECO:0000313" key="2">
    <source>
        <dbReference type="EMBL" id="TLU95070.1"/>
    </source>
</evidence>
<evidence type="ECO:0000313" key="3">
    <source>
        <dbReference type="Proteomes" id="UP000309788"/>
    </source>
</evidence>
<dbReference type="InterPro" id="IPR010496">
    <property type="entry name" value="AL/BT2_dom"/>
</dbReference>
<feature type="domain" description="3-keto-alpha-glucoside-1,2-lyase/3-keto-2-hydroxy-glucal hydratase" evidence="1">
    <location>
        <begin position="12"/>
        <end position="194"/>
    </location>
</feature>
<dbReference type="AlphaFoldDB" id="A0A5R9KFZ2"/>
<dbReference type="GO" id="GO:0016787">
    <property type="term" value="F:hydrolase activity"/>
    <property type="evidence" value="ECO:0007669"/>
    <property type="project" value="InterPro"/>
</dbReference>
<protein>
    <submittedName>
        <fullName evidence="2">DUF1080 domain-containing protein</fullName>
    </submittedName>
</protein>
<reference evidence="2 3" key="1">
    <citation type="submission" date="2019-05" db="EMBL/GenBank/DDBJ databases">
        <authorList>
            <person name="Qu J.-H."/>
        </authorList>
    </citation>
    <scope>NUCLEOTIDE SEQUENCE [LARGE SCALE GENOMIC DNA]</scope>
    <source>
        <strain evidence="2 3">Z12</strain>
    </source>
</reference>
<dbReference type="EMBL" id="VCEI01000021">
    <property type="protein sequence ID" value="TLU95070.1"/>
    <property type="molecule type" value="Genomic_DNA"/>
</dbReference>
<sequence>MSSAAFTACAQVALFDGKTFNGWEGDTAKTWKIVDQALTGGSLTEMVPHNEFICTRKSYANYILKLKFKFSGTEGFINGGVQFHSVRAKDPAYEMIGYQADLGNGYWASLYDESRRNKTLIGPDSATVKKILKPNEWNEYEIRSENGHIRIFLNGTQTVDYTEPDKSIPQKGLIAFQVHGGGKALIAYKDIYIKEL</sequence>
<organism evidence="2 3">
    <name type="scientific">Dyadobacter sediminis</name>
    <dbReference type="NCBI Taxonomy" id="1493691"/>
    <lineage>
        <taxon>Bacteria</taxon>
        <taxon>Pseudomonadati</taxon>
        <taxon>Bacteroidota</taxon>
        <taxon>Cytophagia</taxon>
        <taxon>Cytophagales</taxon>
        <taxon>Spirosomataceae</taxon>
        <taxon>Dyadobacter</taxon>
    </lineage>
</organism>
<dbReference type="Gene3D" id="2.60.120.560">
    <property type="entry name" value="Exo-inulinase, domain 1"/>
    <property type="match status" value="1"/>
</dbReference>
<gene>
    <name evidence="2" type="ORF">FEM55_12365</name>
</gene>
<keyword evidence="3" id="KW-1185">Reference proteome</keyword>
<comment type="caution">
    <text evidence="2">The sequence shown here is derived from an EMBL/GenBank/DDBJ whole genome shotgun (WGS) entry which is preliminary data.</text>
</comment>
<dbReference type="Proteomes" id="UP000309788">
    <property type="component" value="Unassembled WGS sequence"/>
</dbReference>
<accession>A0A5R9KFZ2</accession>
<proteinExistence type="predicted"/>
<name>A0A5R9KFZ2_9BACT</name>